<keyword evidence="4" id="KW-1185">Reference proteome</keyword>
<evidence type="ECO:0000313" key="4">
    <source>
        <dbReference type="Proteomes" id="UP001228044"/>
    </source>
</evidence>
<name>A0ABT8DPZ0_9BURK</name>
<accession>A0ABT8DPZ0</accession>
<feature type="chain" id="PRO_5045032558" evidence="1">
    <location>
        <begin position="23"/>
        <end position="129"/>
    </location>
</feature>
<evidence type="ECO:0000313" key="2">
    <source>
        <dbReference type="EMBL" id="MDN3920406.1"/>
    </source>
</evidence>
<evidence type="ECO:0000313" key="3">
    <source>
        <dbReference type="EMBL" id="MDN3920409.1"/>
    </source>
</evidence>
<sequence>MAPARISAIALVAVLVPSIAVAGASNCWVKKVALEGDAIHVTFEAPSALAYSGTAVLINATQEAPFAATYALGRNQQLQVKRLPTSPERCELEPVIGAAFNGVARNVWLLQPGTSDLIVMATIVKAETK</sequence>
<keyword evidence="1" id="KW-0732">Signal</keyword>
<dbReference type="RefSeq" id="WP_290358706.1">
    <property type="nucleotide sequence ID" value="NZ_JAUHHC010000002.1"/>
</dbReference>
<protein>
    <submittedName>
        <fullName evidence="3">Uncharacterized protein</fullName>
    </submittedName>
</protein>
<evidence type="ECO:0000256" key="1">
    <source>
        <dbReference type="SAM" id="SignalP"/>
    </source>
</evidence>
<dbReference type="EMBL" id="JAUHHC010000002">
    <property type="protein sequence ID" value="MDN3920406.1"/>
    <property type="molecule type" value="Genomic_DNA"/>
</dbReference>
<comment type="caution">
    <text evidence="3">The sequence shown here is derived from an EMBL/GenBank/DDBJ whole genome shotgun (WGS) entry which is preliminary data.</text>
</comment>
<reference evidence="3 4" key="1">
    <citation type="submission" date="2023-06" db="EMBL/GenBank/DDBJ databases">
        <title>Pelomonas sp. PFR6 16S ribosomal RNA gene Genome sequencing and assembly.</title>
        <authorList>
            <person name="Woo H."/>
        </authorList>
    </citation>
    <scope>NUCLEOTIDE SEQUENCE [LARGE SCALE GENOMIC DNA]</scope>
    <source>
        <strain evidence="3 4">PFR6</strain>
    </source>
</reference>
<dbReference type="EMBL" id="JAUHHC010000002">
    <property type="protein sequence ID" value="MDN3920409.1"/>
    <property type="molecule type" value="Genomic_DNA"/>
</dbReference>
<organism evidence="3 4">
    <name type="scientific">Roseateles violae</name>
    <dbReference type="NCBI Taxonomy" id="3058042"/>
    <lineage>
        <taxon>Bacteria</taxon>
        <taxon>Pseudomonadati</taxon>
        <taxon>Pseudomonadota</taxon>
        <taxon>Betaproteobacteria</taxon>
        <taxon>Burkholderiales</taxon>
        <taxon>Sphaerotilaceae</taxon>
        <taxon>Roseateles</taxon>
    </lineage>
</organism>
<feature type="signal peptide" evidence="1">
    <location>
        <begin position="1"/>
        <end position="22"/>
    </location>
</feature>
<proteinExistence type="predicted"/>
<gene>
    <name evidence="2" type="ORF">QWJ38_08975</name>
    <name evidence="3" type="ORF">QWJ38_08990</name>
</gene>
<dbReference type="Proteomes" id="UP001228044">
    <property type="component" value="Unassembled WGS sequence"/>
</dbReference>